<dbReference type="EMBL" id="LNYE01000020">
    <property type="protein sequence ID" value="KTD12100.1"/>
    <property type="molecule type" value="Genomic_DNA"/>
</dbReference>
<keyword evidence="3" id="KW-0328">Glycosyltransferase</keyword>
<dbReference type="PANTHER" id="PTHR32385">
    <property type="entry name" value="MANNOSYL PHOSPHORYLINOSITOL CERAMIDE SYNTHASE"/>
    <property type="match status" value="1"/>
</dbReference>
<dbReference type="STRING" id="45066.Lgra_1558"/>
<dbReference type="Gene3D" id="3.90.550.20">
    <property type="match status" value="1"/>
</dbReference>
<dbReference type="InterPro" id="IPR051706">
    <property type="entry name" value="Glycosyltransferase_domain"/>
</dbReference>
<dbReference type="SUPFAM" id="SSF53448">
    <property type="entry name" value="Nucleotide-diphospho-sugar transferases"/>
    <property type="match status" value="1"/>
</dbReference>
<keyword evidence="4" id="KW-1185">Reference proteome</keyword>
<proteinExistence type="predicted"/>
<evidence type="ECO:0000256" key="1">
    <source>
        <dbReference type="ARBA" id="ARBA00022679"/>
    </source>
</evidence>
<dbReference type="GO" id="GO:0000030">
    <property type="term" value="F:mannosyltransferase activity"/>
    <property type="evidence" value="ECO:0007669"/>
    <property type="project" value="TreeGrafter"/>
</dbReference>
<dbReference type="RefSeq" id="WP_058498690.1">
    <property type="nucleotide sequence ID" value="NZ_CAAAHW010000007.1"/>
</dbReference>
<dbReference type="EMBL" id="UGOB01000001">
    <property type="protein sequence ID" value="STX46296.1"/>
    <property type="molecule type" value="Genomic_DNA"/>
</dbReference>
<reference evidence="3 5" key="2">
    <citation type="submission" date="2018-06" db="EMBL/GenBank/DDBJ databases">
        <authorList>
            <consortium name="Pathogen Informatics"/>
            <person name="Doyle S."/>
        </authorList>
    </citation>
    <scope>NUCLEOTIDE SEQUENCE [LARGE SCALE GENOMIC DNA]</scope>
    <source>
        <strain evidence="3 5">NCTC12388</strain>
    </source>
</reference>
<sequence>MIPKHIHQTWKNAAMDAPLKDYQNSWRQHNPSFSYSFYDDLNCVDFITQFYPEYVIPYSRLQTGVQKADFFRYLIVFHYGGIYADIDMECYKSFDCFMPFNGLLLSVEAKLTHINQHKLGYSFPFQLANCIFAAEPKHWFLKKIINHIVTLIMDGTKIQNNEDIEDMTGPRMLTRLYYQLKYTKDIHILSQIYWMPPLNYPNIWPFNINMYAKHHFHGSWKKTNTKKKSLKQKWNERNRHPNPWSSLLMDLNELENYQ</sequence>
<dbReference type="AlphaFoldDB" id="A0A378JG21"/>
<evidence type="ECO:0000313" key="5">
    <source>
        <dbReference type="Proteomes" id="UP000254476"/>
    </source>
</evidence>
<organism evidence="3 5">
    <name type="scientific">Legionella gratiana</name>
    <dbReference type="NCBI Taxonomy" id="45066"/>
    <lineage>
        <taxon>Bacteria</taxon>
        <taxon>Pseudomonadati</taxon>
        <taxon>Pseudomonadota</taxon>
        <taxon>Gammaproteobacteria</taxon>
        <taxon>Legionellales</taxon>
        <taxon>Legionellaceae</taxon>
        <taxon>Legionella</taxon>
    </lineage>
</organism>
<dbReference type="GO" id="GO:0051999">
    <property type="term" value="P:mannosyl-inositol phosphorylceramide biosynthetic process"/>
    <property type="evidence" value="ECO:0007669"/>
    <property type="project" value="TreeGrafter"/>
</dbReference>
<protein>
    <submittedName>
        <fullName evidence="2">Glycosyltransferase sugar-binding region containing DXD motif protein</fullName>
    </submittedName>
    <submittedName>
        <fullName evidence="3">Mannosyltransferase OCH1 and related enzymes</fullName>
    </submittedName>
</protein>
<dbReference type="InterPro" id="IPR029044">
    <property type="entry name" value="Nucleotide-diphossugar_trans"/>
</dbReference>
<dbReference type="Pfam" id="PF04488">
    <property type="entry name" value="Gly_transf_sug"/>
    <property type="match status" value="1"/>
</dbReference>
<dbReference type="Proteomes" id="UP000054691">
    <property type="component" value="Unassembled WGS sequence"/>
</dbReference>
<dbReference type="Proteomes" id="UP000254476">
    <property type="component" value="Unassembled WGS sequence"/>
</dbReference>
<dbReference type="GO" id="GO:0016020">
    <property type="term" value="C:membrane"/>
    <property type="evidence" value="ECO:0007669"/>
    <property type="project" value="GOC"/>
</dbReference>
<reference evidence="2 4" key="1">
    <citation type="submission" date="2015-11" db="EMBL/GenBank/DDBJ databases">
        <title>Genomic analysis of 38 Legionella species identifies large and diverse effector repertoires.</title>
        <authorList>
            <person name="Burstein D."/>
            <person name="Amaro F."/>
            <person name="Zusman T."/>
            <person name="Lifshitz Z."/>
            <person name="Cohen O."/>
            <person name="Gilbert J.A."/>
            <person name="Pupko T."/>
            <person name="Shuman H.A."/>
            <person name="Segal G."/>
        </authorList>
    </citation>
    <scope>NUCLEOTIDE SEQUENCE [LARGE SCALE GENOMIC DNA]</scope>
    <source>
        <strain evidence="2 4">Lyon 8420412</strain>
    </source>
</reference>
<dbReference type="InterPro" id="IPR007577">
    <property type="entry name" value="GlycoTrfase_DXD_sugar-bd_CS"/>
</dbReference>
<name>A0A378JG21_9GAMM</name>
<evidence type="ECO:0000313" key="2">
    <source>
        <dbReference type="EMBL" id="KTD12100.1"/>
    </source>
</evidence>
<gene>
    <name evidence="2" type="ORF">Lgra_1558</name>
    <name evidence="3" type="ORF">NCTC12388_03058</name>
</gene>
<dbReference type="OrthoDB" id="5632554at2"/>
<keyword evidence="1 3" id="KW-0808">Transferase</keyword>
<evidence type="ECO:0000313" key="4">
    <source>
        <dbReference type="Proteomes" id="UP000054691"/>
    </source>
</evidence>
<accession>A0A378JG21</accession>
<dbReference type="PANTHER" id="PTHR32385:SF15">
    <property type="entry name" value="INOSITOL PHOSPHOCERAMIDE MANNOSYLTRANSFERASE 1"/>
    <property type="match status" value="1"/>
</dbReference>
<evidence type="ECO:0000313" key="3">
    <source>
        <dbReference type="EMBL" id="STX46296.1"/>
    </source>
</evidence>